<dbReference type="RefSeq" id="WP_354602199.1">
    <property type="nucleotide sequence ID" value="NZ_JBEWZI010000021.1"/>
</dbReference>
<sequence length="243" mass="26194">MKIWPYPRVIAHRCGGALAPENTLAGLTIAAQLGCRGVEFDVMLSAEGSPWLIHDETLERTSNGTGRVCDSPDATLAALDAGAWHHPAFAGERLPTLLQALATCQALGLAANIEIKPAAAFEAETGRVVSRFVRDFYVDMPEYPLLSSFSEDALRAARLEAPLQPLALLVDEIPPDWQDRCAQLGVIAVHTNSTFLSAEDARAIKAAGYALAVYTEDDPLRAAELFGWGVDSVITDRPDRVRA</sequence>
<dbReference type="PANTHER" id="PTHR46211">
    <property type="entry name" value="GLYCEROPHOSPHORYL DIESTER PHOSPHODIESTERASE"/>
    <property type="match status" value="1"/>
</dbReference>
<evidence type="ECO:0000259" key="1">
    <source>
        <dbReference type="PROSITE" id="PS51704"/>
    </source>
</evidence>
<proteinExistence type="predicted"/>
<dbReference type="InterPro" id="IPR030395">
    <property type="entry name" value="GP_PDE_dom"/>
</dbReference>
<dbReference type="InterPro" id="IPR017946">
    <property type="entry name" value="PLC-like_Pdiesterase_TIM-brl"/>
</dbReference>
<gene>
    <name evidence="2" type="primary">ugpQ</name>
    <name evidence="2" type="ORF">ABXR19_16255</name>
</gene>
<keyword evidence="2" id="KW-0378">Hydrolase</keyword>
<dbReference type="PANTHER" id="PTHR46211:SF1">
    <property type="entry name" value="GLYCEROPHOSPHODIESTER PHOSPHODIESTERASE, CYTOPLASMIC"/>
    <property type="match status" value="1"/>
</dbReference>
<comment type="caution">
    <text evidence="2">The sequence shown here is derived from an EMBL/GenBank/DDBJ whole genome shotgun (WGS) entry which is preliminary data.</text>
</comment>
<dbReference type="SUPFAM" id="SSF51695">
    <property type="entry name" value="PLC-like phosphodiesterases"/>
    <property type="match status" value="1"/>
</dbReference>
<dbReference type="Pfam" id="PF03009">
    <property type="entry name" value="GDPD"/>
    <property type="match status" value="1"/>
</dbReference>
<evidence type="ECO:0000313" key="2">
    <source>
        <dbReference type="EMBL" id="MET7015744.1"/>
    </source>
</evidence>
<dbReference type="EC" id="3.1.4.46" evidence="2"/>
<keyword evidence="3" id="KW-1185">Reference proteome</keyword>
<dbReference type="PROSITE" id="PS51704">
    <property type="entry name" value="GP_PDE"/>
    <property type="match status" value="1"/>
</dbReference>
<evidence type="ECO:0000313" key="3">
    <source>
        <dbReference type="Proteomes" id="UP001549691"/>
    </source>
</evidence>
<organism evidence="2 3">
    <name type="scientific">Uliginosibacterium flavum</name>
    <dbReference type="NCBI Taxonomy" id="1396831"/>
    <lineage>
        <taxon>Bacteria</taxon>
        <taxon>Pseudomonadati</taxon>
        <taxon>Pseudomonadota</taxon>
        <taxon>Betaproteobacteria</taxon>
        <taxon>Rhodocyclales</taxon>
        <taxon>Zoogloeaceae</taxon>
        <taxon>Uliginosibacterium</taxon>
    </lineage>
</organism>
<dbReference type="CDD" id="cd08562">
    <property type="entry name" value="GDPD_EcUgpQ_like"/>
    <property type="match status" value="1"/>
</dbReference>
<reference evidence="2 3" key="1">
    <citation type="submission" date="2024-07" db="EMBL/GenBank/DDBJ databases">
        <title>Uliginosibacterium flavum JJ3220;KACC:17644.</title>
        <authorList>
            <person name="Kim M.K."/>
        </authorList>
    </citation>
    <scope>NUCLEOTIDE SEQUENCE [LARGE SCALE GENOMIC DNA]</scope>
    <source>
        <strain evidence="2 3">KACC:17644</strain>
    </source>
</reference>
<name>A0ABV2TP79_9RHOO</name>
<dbReference type="Proteomes" id="UP001549691">
    <property type="component" value="Unassembled WGS sequence"/>
</dbReference>
<accession>A0ABV2TP79</accession>
<dbReference type="EMBL" id="JBEWZI010000021">
    <property type="protein sequence ID" value="MET7015744.1"/>
    <property type="molecule type" value="Genomic_DNA"/>
</dbReference>
<dbReference type="Gene3D" id="3.20.20.190">
    <property type="entry name" value="Phosphatidylinositol (PI) phosphodiesterase"/>
    <property type="match status" value="1"/>
</dbReference>
<protein>
    <submittedName>
        <fullName evidence="2">Glycerophosphodiester phosphodiesterase</fullName>
        <ecNumber evidence="2">3.1.4.46</ecNumber>
    </submittedName>
</protein>
<dbReference type="NCBIfam" id="NF006989">
    <property type="entry name" value="PRK09454.1"/>
    <property type="match status" value="1"/>
</dbReference>
<dbReference type="GO" id="GO:0008889">
    <property type="term" value="F:glycerophosphodiester phosphodiesterase activity"/>
    <property type="evidence" value="ECO:0007669"/>
    <property type="project" value="UniProtKB-EC"/>
</dbReference>
<feature type="domain" description="GP-PDE" evidence="1">
    <location>
        <begin position="7"/>
        <end position="243"/>
    </location>
</feature>